<gene>
    <name evidence="7" type="ORF">ACFO6Q_16755</name>
</gene>
<protein>
    <submittedName>
        <fullName evidence="7">Proprotein convertase P-domain-containing protein</fullName>
    </submittedName>
</protein>
<keyword evidence="8" id="KW-1185">Reference proteome</keyword>
<reference evidence="8" key="1">
    <citation type="journal article" date="2019" name="Int. J. Syst. Evol. Microbiol.">
        <title>The Global Catalogue of Microorganisms (GCM) 10K type strain sequencing project: providing services to taxonomists for standard genome sequencing and annotation.</title>
        <authorList>
            <consortium name="The Broad Institute Genomics Platform"/>
            <consortium name="The Broad Institute Genome Sequencing Center for Infectious Disease"/>
            <person name="Wu L."/>
            <person name="Ma J."/>
        </authorList>
    </citation>
    <scope>NUCLEOTIDE SEQUENCE [LARGE SCALE GENOMIC DNA]</scope>
    <source>
        <strain evidence="8">CCUG 30340</strain>
    </source>
</reference>
<evidence type="ECO:0000256" key="4">
    <source>
        <dbReference type="SAM" id="Phobius"/>
    </source>
</evidence>
<dbReference type="PANTHER" id="PTHR34819:SF3">
    <property type="entry name" value="CELL SURFACE PROTEIN"/>
    <property type="match status" value="1"/>
</dbReference>
<sequence length="1637" mass="160689">MRLANGMRGGLLAAAFLTTLLAGAAGAAAPDPARYEAATEARIDPKGASHLPAKSGSGAWSLSRAATPQAATSNQYPPEVEPNDTPATATPLGGASAAREGNIFGAGDVDYWSFTGAAGDRVYAATMTSLSSNANVDSVLQLIASDGTTVIETDVDDGTFGATSSSIAGATLPADGTYYLLVRHNTAATQLRPYRLFFQLRSGAPTPEAEPNDTFPGQPMPGGNWVSGSTSATTDADFYTLNLNAGDTVFVSVDLDPERDTIEWNAQAGLGTFGTPPQILVANDAGAATPDSEAFFLSVKNPGTYGVLVGVPAGGTTFGTYHLSVTVFPQVNEGVNCTTYTSTNVPVTIPDGPGIVSSTMVIPGNPRIEDLDVAINMTHNFMADMDVQLTSPSGNTVGLFSDIGSVTVGAQTTMDAIFDDEGAIPSLFTVTQGLRLAPELNYRLSWFDGQPAGGTWTLTLRDDAAGDGGTLNSWSLRVCEPPPPPTCAPGFLETTVVSTDFESGAAGFTHSGTQDEWELGLPTFPPIADCASGSNCWKTDLDNTYEASADEELLSPGIDLTGFSPPVVVRWAQKFQVESAQFDTFSVDLRQAGAPANAVRLFQHLGADMVDNVGNPVTTIQEAAGWGQVVARADALAGQNAEFAVRLVTDTTVQRAGVAIDDFSVTACRAVSADLSITKTDGVTEATPGGSATYTITASNAGPDVASGATVADTFPAALTCTWTCVGAGGGTCTAAGSGNIADAVNLPAGGSVTYTASCAISAAASGSLSNTATVTSPVVDPVPANNSATDTDTLNAQADLSITKTDGVTSVVAGSATTYTITTSNAGPSNAPGATVADTFPAALTCTWTCVGAGGGTCTAAGSGNIADTVNLPAGGSVTHTASCAVSAAASGTLANTATVAAPAGVTDPAPANNSAIDTDTVLVPAQVGGTKTVAGAFTIGSTVTYTVTLNNSGGAQGDNPGDEFTDVLPPQLSLVSAAATSGTANANIGANTVTWNGTIPASGSVTLTVTATIGAGASGNIANQGSIRYDGDGNGSNESDALTDDPATGAANDPTVFAVIATADLSITNSDGVASVLAGGTTTYAIVASNAGPFAVAGATVTDAFPPGLTCTWTCAGSGGGTCTASGSGSIGDAVDLPVGAGVAYAATCTVGAGAIGSISNVASITAPPGTVETQPADNSATDTDTVIVPSLVTATKAVGGSFLPNGNVTYTIVLANGGGAQGDNPGDEFTDVLPASLTLVSATASSGTAVANVGASTVTWNGPLASGASVTITIQATVAASASGSIGNQGTFAYDADGNGTNESTGVTDDPSTAAPGDPTTFTLGALADLSISKTDGVATVQAGTGSTYTIVVANAGPSAVSGATVSDVFPAGCTAPAWTCAGSGGASCPASGSGDIAANVDLPAGASATFSATCTVDASVAAGTVITNTAQVAVPADATDPNPADNSASDSTTVEAAPAGAAVGGRKTVAGDFVEGGAVTYTIVLTNTGGAQADNAGDEFVDALPVALSLVSASADSGAVVADAGTNTVRWNGAIASGGSVTITIQATIAAGASGQVVNQGTIRYDADADGSNEATAGTDDPATATAGDATAFRIEGAAAEPAPVPGPAAPGLLLLGLGLAFAGLRRAAQARR</sequence>
<dbReference type="InterPro" id="IPR051172">
    <property type="entry name" value="Chlamydia_OmcB"/>
</dbReference>
<dbReference type="NCBIfam" id="TIGR01451">
    <property type="entry name" value="B_ant_repeat"/>
    <property type="match status" value="5"/>
</dbReference>
<dbReference type="InterPro" id="IPR007280">
    <property type="entry name" value="Peptidase_C_arc/bac"/>
</dbReference>
<proteinExistence type="predicted"/>
<dbReference type="InterPro" id="IPR013783">
    <property type="entry name" value="Ig-like_fold"/>
</dbReference>
<dbReference type="InterPro" id="IPR001434">
    <property type="entry name" value="OmcB-like_DUF11"/>
</dbReference>
<organism evidence="7 8">
    <name type="scientific">Dokdonella ginsengisoli</name>
    <dbReference type="NCBI Taxonomy" id="363846"/>
    <lineage>
        <taxon>Bacteria</taxon>
        <taxon>Pseudomonadati</taxon>
        <taxon>Pseudomonadota</taxon>
        <taxon>Gammaproteobacteria</taxon>
        <taxon>Lysobacterales</taxon>
        <taxon>Rhodanobacteraceae</taxon>
        <taxon>Dokdonella</taxon>
    </lineage>
</organism>
<evidence type="ECO:0000256" key="5">
    <source>
        <dbReference type="SAM" id="SignalP"/>
    </source>
</evidence>
<evidence type="ECO:0000259" key="6">
    <source>
        <dbReference type="PROSITE" id="PS51829"/>
    </source>
</evidence>
<keyword evidence="1" id="KW-0645">Protease</keyword>
<dbReference type="EMBL" id="JBHSHD010000013">
    <property type="protein sequence ID" value="MFC4821976.1"/>
    <property type="molecule type" value="Genomic_DNA"/>
</dbReference>
<keyword evidence="4" id="KW-0812">Transmembrane</keyword>
<dbReference type="Gene3D" id="2.60.40.10">
    <property type="entry name" value="Immunoglobulins"/>
    <property type="match status" value="2"/>
</dbReference>
<dbReference type="Gene3D" id="2.60.120.380">
    <property type="match status" value="2"/>
</dbReference>
<feature type="region of interest" description="Disordered" evidence="3">
    <location>
        <begin position="1440"/>
        <end position="1465"/>
    </location>
</feature>
<dbReference type="Pfam" id="PF01483">
    <property type="entry name" value="P_proprotein"/>
    <property type="match status" value="1"/>
</dbReference>
<keyword evidence="2" id="KW-0378">Hydrolase</keyword>
<feature type="transmembrane region" description="Helical" evidence="4">
    <location>
        <begin position="1612"/>
        <end position="1629"/>
    </location>
</feature>
<feature type="compositionally biased region" description="Polar residues" evidence="3">
    <location>
        <begin position="1302"/>
        <end position="1314"/>
    </location>
</feature>
<feature type="chain" id="PRO_5045181005" evidence="5">
    <location>
        <begin position="28"/>
        <end position="1637"/>
    </location>
</feature>
<feature type="region of interest" description="Disordered" evidence="3">
    <location>
        <begin position="1300"/>
        <end position="1319"/>
    </location>
</feature>
<dbReference type="InterPro" id="IPR002884">
    <property type="entry name" value="P_dom"/>
</dbReference>
<dbReference type="SUPFAM" id="SSF49785">
    <property type="entry name" value="Galactose-binding domain-like"/>
    <property type="match status" value="1"/>
</dbReference>
<feature type="region of interest" description="Disordered" evidence="3">
    <location>
        <begin position="46"/>
        <end position="94"/>
    </location>
</feature>
<dbReference type="Proteomes" id="UP001595886">
    <property type="component" value="Unassembled WGS sequence"/>
</dbReference>
<dbReference type="Gene3D" id="2.60.40.740">
    <property type="match status" value="1"/>
</dbReference>
<feature type="region of interest" description="Disordered" evidence="3">
    <location>
        <begin position="1030"/>
        <end position="1050"/>
    </location>
</feature>
<keyword evidence="5" id="KW-0732">Signal</keyword>
<keyword evidence="4" id="KW-1133">Transmembrane helix</keyword>
<dbReference type="Pfam" id="PF01345">
    <property type="entry name" value="DUF11"/>
    <property type="match status" value="7"/>
</dbReference>
<feature type="signal peptide" evidence="5">
    <location>
        <begin position="1"/>
        <end position="27"/>
    </location>
</feature>
<evidence type="ECO:0000313" key="8">
    <source>
        <dbReference type="Proteomes" id="UP001595886"/>
    </source>
</evidence>
<evidence type="ECO:0000313" key="7">
    <source>
        <dbReference type="EMBL" id="MFC4821976.1"/>
    </source>
</evidence>
<feature type="compositionally biased region" description="Polar residues" evidence="3">
    <location>
        <begin position="58"/>
        <end position="76"/>
    </location>
</feature>
<dbReference type="RefSeq" id="WP_380022259.1">
    <property type="nucleotide sequence ID" value="NZ_JBHSHD010000013.1"/>
</dbReference>
<name>A0ABV9QYW2_9GAMM</name>
<dbReference type="Pfam" id="PF04151">
    <property type="entry name" value="PPC"/>
    <property type="match status" value="1"/>
</dbReference>
<evidence type="ECO:0000256" key="1">
    <source>
        <dbReference type="ARBA" id="ARBA00022670"/>
    </source>
</evidence>
<accession>A0ABV9QYW2</accession>
<dbReference type="Gene3D" id="2.60.120.260">
    <property type="entry name" value="Galactose-binding domain-like"/>
    <property type="match status" value="1"/>
</dbReference>
<feature type="domain" description="P/Homo B" evidence="6">
    <location>
        <begin position="327"/>
        <end position="484"/>
    </location>
</feature>
<keyword evidence="4" id="KW-0472">Membrane</keyword>
<evidence type="ECO:0000256" key="2">
    <source>
        <dbReference type="ARBA" id="ARBA00022801"/>
    </source>
</evidence>
<dbReference type="InterPro" id="IPR047589">
    <property type="entry name" value="DUF11_rpt"/>
</dbReference>
<dbReference type="InterPro" id="IPR008979">
    <property type="entry name" value="Galactose-bd-like_sf"/>
</dbReference>
<dbReference type="PROSITE" id="PS51829">
    <property type="entry name" value="P_HOMO_B"/>
    <property type="match status" value="1"/>
</dbReference>
<dbReference type="SUPFAM" id="SSF89260">
    <property type="entry name" value="Collagen-binding domain"/>
    <property type="match status" value="1"/>
</dbReference>
<dbReference type="PANTHER" id="PTHR34819">
    <property type="entry name" value="LARGE CYSTEINE-RICH PERIPLASMIC PROTEIN OMCB"/>
    <property type="match status" value="1"/>
</dbReference>
<evidence type="ECO:0000256" key="3">
    <source>
        <dbReference type="SAM" id="MobiDB-lite"/>
    </source>
</evidence>
<feature type="compositionally biased region" description="Polar residues" evidence="3">
    <location>
        <begin position="1448"/>
        <end position="1458"/>
    </location>
</feature>
<comment type="caution">
    <text evidence="7">The sequence shown here is derived from an EMBL/GenBank/DDBJ whole genome shotgun (WGS) entry which is preliminary data.</text>
</comment>